<gene>
    <name evidence="5" type="ORF">EGYM00163_LOCUS29366</name>
</gene>
<dbReference type="Gene3D" id="3.30.70.330">
    <property type="match status" value="1"/>
</dbReference>
<feature type="compositionally biased region" description="Basic residues" evidence="3">
    <location>
        <begin position="494"/>
        <end position="506"/>
    </location>
</feature>
<evidence type="ECO:0000259" key="4">
    <source>
        <dbReference type="PROSITE" id="PS50102"/>
    </source>
</evidence>
<dbReference type="GO" id="GO:0003723">
    <property type="term" value="F:RNA binding"/>
    <property type="evidence" value="ECO:0007669"/>
    <property type="project" value="UniProtKB-UniRule"/>
</dbReference>
<dbReference type="Pfam" id="PF00076">
    <property type="entry name" value="RRM_1"/>
    <property type="match status" value="1"/>
</dbReference>
<evidence type="ECO:0000313" key="5">
    <source>
        <dbReference type="EMBL" id="CAE0818198.1"/>
    </source>
</evidence>
<dbReference type="SUPFAM" id="SSF54928">
    <property type="entry name" value="RNA-binding domain, RBD"/>
    <property type="match status" value="1"/>
</dbReference>
<protein>
    <recommendedName>
        <fullName evidence="4">RRM domain-containing protein</fullName>
    </recommendedName>
</protein>
<dbReference type="AlphaFoldDB" id="A0A7S4FX97"/>
<feature type="compositionally biased region" description="Basic and acidic residues" evidence="3">
    <location>
        <begin position="457"/>
        <end position="475"/>
    </location>
</feature>
<feature type="domain" description="RRM" evidence="4">
    <location>
        <begin position="110"/>
        <end position="184"/>
    </location>
</feature>
<sequence>MSAEGKKTDGAKGAAAASRQPQQQPAKSKGKKQKKQTLSEFLGGNTGTTGSWADDDEDEFMHQPERPTETAQSAGDWRGGGPARQEPAPHRPFANLAQGTPKALPDRPPYTLYIGNLVYSTTEEEIAAFFGNTESVRLVFDKATNQSKGFGYVSFSTREALAQALKLHDQPLGGRAVRLDVAQDNRSGGKGGKGGFGDSSSGFGGGGGFGGSGRDFMGTGQVERGGGKGMDRDGSRGGFGGGGGSWGEGGRDFMGSGQVENRPAREGPSGGRGVGYGGGRNERRGFGGDSGESWSSGREAMGTGVIEDRAPPLREDRPPREAPSFSRDDMAQEQPAAREIRNDGDRPRGAPSRLMFGNSDSAPSRNTFGAEDVPERPERPPKSEPWRPGGRERGADRPELGDGGSWRSGPDPDINTRETTGASKPAPFKPRMQQTNEDLEKKKDKKPPQIPQTQEELFQKQLEKAKRKEQQEAKAKTASAGQSNLNPWEALGSSKKKKKKKTTEED</sequence>
<name>A0A7S4FX97_9EUGL</name>
<accession>A0A7S4FX97</accession>
<proteinExistence type="predicted"/>
<feature type="compositionally biased region" description="Basic and acidic residues" evidence="3">
    <location>
        <begin position="1"/>
        <end position="10"/>
    </location>
</feature>
<evidence type="ECO:0000256" key="1">
    <source>
        <dbReference type="ARBA" id="ARBA00022884"/>
    </source>
</evidence>
<dbReference type="PROSITE" id="PS50102">
    <property type="entry name" value="RRM"/>
    <property type="match status" value="1"/>
</dbReference>
<feature type="compositionally biased region" description="Basic and acidic residues" evidence="3">
    <location>
        <begin position="373"/>
        <end position="400"/>
    </location>
</feature>
<feature type="compositionally biased region" description="Gly residues" evidence="3">
    <location>
        <begin position="188"/>
        <end position="213"/>
    </location>
</feature>
<dbReference type="InterPro" id="IPR035979">
    <property type="entry name" value="RBD_domain_sf"/>
</dbReference>
<dbReference type="SMART" id="SM00360">
    <property type="entry name" value="RRM"/>
    <property type="match status" value="1"/>
</dbReference>
<dbReference type="InterPro" id="IPR012677">
    <property type="entry name" value="Nucleotide-bd_a/b_plait_sf"/>
</dbReference>
<dbReference type="PANTHER" id="PTHR23236:SF11">
    <property type="entry name" value="EUKARYOTIC TRANSLATION INITIATION FACTOR 4H"/>
    <property type="match status" value="1"/>
</dbReference>
<evidence type="ECO:0000256" key="3">
    <source>
        <dbReference type="SAM" id="MobiDB-lite"/>
    </source>
</evidence>
<feature type="compositionally biased region" description="Low complexity" evidence="3">
    <location>
        <begin position="11"/>
        <end position="27"/>
    </location>
</feature>
<feature type="compositionally biased region" description="Basic and acidic residues" evidence="3">
    <location>
        <begin position="306"/>
        <end position="348"/>
    </location>
</feature>
<dbReference type="EMBL" id="HBJA01084281">
    <property type="protein sequence ID" value="CAE0818198.1"/>
    <property type="molecule type" value="Transcribed_RNA"/>
</dbReference>
<keyword evidence="1 2" id="KW-0694">RNA-binding</keyword>
<dbReference type="PANTHER" id="PTHR23236">
    <property type="entry name" value="EUKARYOTIC TRANSLATION INITIATION FACTOR 4B/4H"/>
    <property type="match status" value="1"/>
</dbReference>
<evidence type="ECO:0000256" key="2">
    <source>
        <dbReference type="PROSITE-ProRule" id="PRU00176"/>
    </source>
</evidence>
<feature type="compositionally biased region" description="Gly residues" evidence="3">
    <location>
        <begin position="236"/>
        <end position="248"/>
    </location>
</feature>
<organism evidence="5">
    <name type="scientific">Eutreptiella gymnastica</name>
    <dbReference type="NCBI Taxonomy" id="73025"/>
    <lineage>
        <taxon>Eukaryota</taxon>
        <taxon>Discoba</taxon>
        <taxon>Euglenozoa</taxon>
        <taxon>Euglenida</taxon>
        <taxon>Spirocuta</taxon>
        <taxon>Euglenophyceae</taxon>
        <taxon>Eutreptiales</taxon>
        <taxon>Eutreptiaceae</taxon>
        <taxon>Eutreptiella</taxon>
    </lineage>
</organism>
<dbReference type="InterPro" id="IPR000504">
    <property type="entry name" value="RRM_dom"/>
</dbReference>
<feature type="compositionally biased region" description="Gly residues" evidence="3">
    <location>
        <begin position="268"/>
        <end position="279"/>
    </location>
</feature>
<feature type="compositionally biased region" description="Basic and acidic residues" evidence="3">
    <location>
        <begin position="225"/>
        <end position="235"/>
    </location>
</feature>
<feature type="compositionally biased region" description="Polar residues" evidence="3">
    <location>
        <begin position="358"/>
        <end position="367"/>
    </location>
</feature>
<reference evidence="5" key="1">
    <citation type="submission" date="2021-01" db="EMBL/GenBank/DDBJ databases">
        <authorList>
            <person name="Corre E."/>
            <person name="Pelletier E."/>
            <person name="Niang G."/>
            <person name="Scheremetjew M."/>
            <person name="Finn R."/>
            <person name="Kale V."/>
            <person name="Holt S."/>
            <person name="Cochrane G."/>
            <person name="Meng A."/>
            <person name="Brown T."/>
            <person name="Cohen L."/>
        </authorList>
    </citation>
    <scope>NUCLEOTIDE SEQUENCE</scope>
    <source>
        <strain evidence="5">CCMP1594</strain>
    </source>
</reference>
<feature type="region of interest" description="Disordered" evidence="3">
    <location>
        <begin position="1"/>
        <end position="105"/>
    </location>
</feature>
<feature type="region of interest" description="Disordered" evidence="3">
    <location>
        <begin position="183"/>
        <end position="506"/>
    </location>
</feature>